<comment type="catalytic activity">
    <reaction evidence="7 8">
        <text>alpha-D-xylose = alpha-D-xylulofuranose</text>
        <dbReference type="Rhea" id="RHEA:22816"/>
        <dbReference type="ChEBI" id="CHEBI:28518"/>
        <dbReference type="ChEBI" id="CHEBI:188998"/>
        <dbReference type="EC" id="5.3.1.5"/>
    </reaction>
</comment>
<dbReference type="AlphaFoldDB" id="A0A507DCN2"/>
<dbReference type="NCBIfam" id="NF003998">
    <property type="entry name" value="PRK05474.1"/>
    <property type="match status" value="1"/>
</dbReference>
<dbReference type="HAMAP" id="MF_00455">
    <property type="entry name" value="Xylose_isom_A"/>
    <property type="match status" value="1"/>
</dbReference>
<dbReference type="STRING" id="286115.A0A507DCN2"/>
<evidence type="ECO:0000313" key="10">
    <source>
        <dbReference type="Proteomes" id="UP000317494"/>
    </source>
</evidence>
<evidence type="ECO:0000256" key="4">
    <source>
        <dbReference type="ARBA" id="ARBA00022723"/>
    </source>
</evidence>
<dbReference type="Proteomes" id="UP000317494">
    <property type="component" value="Unassembled WGS sequence"/>
</dbReference>
<gene>
    <name evidence="9" type="ORF">SeMB42_g02759</name>
</gene>
<evidence type="ECO:0000256" key="8">
    <source>
        <dbReference type="RuleBase" id="RU000609"/>
    </source>
</evidence>
<dbReference type="InterPro" id="IPR036237">
    <property type="entry name" value="Xyl_isomerase-like_sf"/>
</dbReference>
<dbReference type="EMBL" id="QEAN01000089">
    <property type="protein sequence ID" value="TPX49055.1"/>
    <property type="molecule type" value="Genomic_DNA"/>
</dbReference>
<keyword evidence="10" id="KW-1185">Reference proteome</keyword>
<keyword evidence="3 8" id="KW-0859">Xylose metabolism</keyword>
<dbReference type="InterPro" id="IPR013452">
    <property type="entry name" value="Xylose_isom_bac"/>
</dbReference>
<evidence type="ECO:0000256" key="2">
    <source>
        <dbReference type="ARBA" id="ARBA00011958"/>
    </source>
</evidence>
<evidence type="ECO:0000256" key="5">
    <source>
        <dbReference type="ARBA" id="ARBA00023235"/>
    </source>
</evidence>
<sequence>MFISKIGIGAPNLLREIHDARITAQKRTSDPARSRISYFVQSNSTMAKTYFPSVTEKVSYGGSKSTNPMEFRWYNPDEIVYGCKMRDHLKFAACFWHTFRWPGVDPFGVGAFNRPWQVIDPVDQTREQALAAAKQRVDAAFEFFVKLGVDYYTFHDRDVCPEGSSLEETNAMLDNVTDYMLQKQKQTGVKLLWGTANLFSHPRYKDGAMTSPDMQIFAHAAAQVKKAMEVTHKLGGEGYVFWGGREGYQTILNTDIKREIQHMAAFLRMVIQHKKDIGATFHMFIEPKPREPTKHQYDYDAQTVLHFLYANNLQDDFSLNIEPNHTTLAGHNYEHDVVLSAALGKLGSIDCNSGDPLLGWDTDQFLTNEKEATLVVKAVLQMGGLKGGFNFDCKVRRESTDLEDLFIAHIGAMDIFARGLRNAAKILEYGRLPKMVSHRYSSWDSSMGGRIESGQSSLSELSKLAECSHFEKITVPSSQAELYDRVLNEEIWSSVFKDASPS</sequence>
<dbReference type="PROSITE" id="PS51415">
    <property type="entry name" value="XYLOSE_ISOMERASE"/>
    <property type="match status" value="1"/>
</dbReference>
<keyword evidence="5 8" id="KW-0413">Isomerase</keyword>
<dbReference type="Gene3D" id="3.20.20.150">
    <property type="entry name" value="Divalent-metal-dependent TIM barrel enzymes"/>
    <property type="match status" value="1"/>
</dbReference>
<keyword evidence="4 8" id="KW-0479">Metal-binding</keyword>
<dbReference type="EC" id="5.3.1.5" evidence="2 8"/>
<dbReference type="VEuPathDB" id="FungiDB:SeMB42_g02759"/>
<evidence type="ECO:0000256" key="1">
    <source>
        <dbReference type="ARBA" id="ARBA00005765"/>
    </source>
</evidence>
<evidence type="ECO:0000256" key="3">
    <source>
        <dbReference type="ARBA" id="ARBA00022629"/>
    </source>
</evidence>
<comment type="similarity">
    <text evidence="1 8">Belongs to the xylose isomerase family.</text>
</comment>
<dbReference type="GO" id="GO:0042732">
    <property type="term" value="P:D-xylose metabolic process"/>
    <property type="evidence" value="ECO:0007669"/>
    <property type="project" value="UniProtKB-KW"/>
</dbReference>
<evidence type="ECO:0000313" key="9">
    <source>
        <dbReference type="EMBL" id="TPX49055.1"/>
    </source>
</evidence>
<reference evidence="9 10" key="1">
    <citation type="journal article" date="2019" name="Sci. Rep.">
        <title>Comparative genomics of chytrid fungi reveal insights into the obligate biotrophic and pathogenic lifestyle of Synchytrium endobioticum.</title>
        <authorList>
            <person name="van de Vossenberg B.T.L.H."/>
            <person name="Warris S."/>
            <person name="Nguyen H.D.T."/>
            <person name="van Gent-Pelzer M.P.E."/>
            <person name="Joly D.L."/>
            <person name="van de Geest H.C."/>
            <person name="Bonants P.J.M."/>
            <person name="Smith D.S."/>
            <person name="Levesque C.A."/>
            <person name="van der Lee T.A.J."/>
        </authorList>
    </citation>
    <scope>NUCLEOTIDE SEQUENCE [LARGE SCALE GENOMIC DNA]</scope>
    <source>
        <strain evidence="9 10">MB42</strain>
    </source>
</reference>
<evidence type="ECO:0000256" key="6">
    <source>
        <dbReference type="ARBA" id="ARBA00023277"/>
    </source>
</evidence>
<dbReference type="PANTHER" id="PTHR48408">
    <property type="match status" value="1"/>
</dbReference>
<comment type="caution">
    <text evidence="9">The sequence shown here is derived from an EMBL/GenBank/DDBJ whole genome shotgun (WGS) entry which is preliminary data.</text>
</comment>
<dbReference type="SUPFAM" id="SSF51658">
    <property type="entry name" value="Xylose isomerase-like"/>
    <property type="match status" value="1"/>
</dbReference>
<organism evidence="9 10">
    <name type="scientific">Synchytrium endobioticum</name>
    <dbReference type="NCBI Taxonomy" id="286115"/>
    <lineage>
        <taxon>Eukaryota</taxon>
        <taxon>Fungi</taxon>
        <taxon>Fungi incertae sedis</taxon>
        <taxon>Chytridiomycota</taxon>
        <taxon>Chytridiomycota incertae sedis</taxon>
        <taxon>Chytridiomycetes</taxon>
        <taxon>Synchytriales</taxon>
        <taxon>Synchytriaceae</taxon>
        <taxon>Synchytrium</taxon>
    </lineage>
</organism>
<dbReference type="GO" id="GO:0046872">
    <property type="term" value="F:metal ion binding"/>
    <property type="evidence" value="ECO:0007669"/>
    <property type="project" value="UniProtKB-KW"/>
</dbReference>
<protein>
    <recommendedName>
        <fullName evidence="2 8">Xylose isomerase</fullName>
        <ecNumber evidence="2 8">5.3.1.5</ecNumber>
    </recommendedName>
</protein>
<dbReference type="NCBIfam" id="TIGR02630">
    <property type="entry name" value="xylose_isom_A"/>
    <property type="match status" value="1"/>
</dbReference>
<accession>A0A507DCN2</accession>
<proteinExistence type="inferred from homology"/>
<name>A0A507DCN2_9FUNG</name>
<dbReference type="PANTHER" id="PTHR48408:SF1">
    <property type="entry name" value="XYLOSE ISOMERASE"/>
    <property type="match status" value="1"/>
</dbReference>
<dbReference type="PRINTS" id="PR00688">
    <property type="entry name" value="XYLOSISMRASE"/>
</dbReference>
<dbReference type="InterPro" id="IPR001998">
    <property type="entry name" value="Xylose_isomerase"/>
</dbReference>
<keyword evidence="6 8" id="KW-0119">Carbohydrate metabolism</keyword>
<evidence type="ECO:0000256" key="7">
    <source>
        <dbReference type="ARBA" id="ARBA00033659"/>
    </source>
</evidence>
<dbReference type="GO" id="GO:0009045">
    <property type="term" value="F:xylose isomerase activity"/>
    <property type="evidence" value="ECO:0007669"/>
    <property type="project" value="UniProtKB-EC"/>
</dbReference>